<comment type="caution">
    <text evidence="1">The sequence shown here is derived from an EMBL/GenBank/DDBJ whole genome shotgun (WGS) entry which is preliminary data.</text>
</comment>
<protein>
    <submittedName>
        <fullName evidence="1">Uncharacterized protein</fullName>
    </submittedName>
</protein>
<organism evidence="1 2">
    <name type="scientific">Moraxella catarrhalis</name>
    <name type="common">Branhamella catarrhalis</name>
    <dbReference type="NCBI Taxonomy" id="480"/>
    <lineage>
        <taxon>Bacteria</taxon>
        <taxon>Pseudomonadati</taxon>
        <taxon>Pseudomonadota</taxon>
        <taxon>Gammaproteobacteria</taxon>
        <taxon>Moraxellales</taxon>
        <taxon>Moraxellaceae</taxon>
        <taxon>Moraxella</taxon>
    </lineage>
</organism>
<name>A0AB36DPG7_MORCA</name>
<proteinExistence type="predicted"/>
<dbReference type="AlphaFoldDB" id="A0AB36DPG7"/>
<gene>
    <name evidence="1" type="ORF">AO370_0844</name>
</gene>
<dbReference type="EMBL" id="LXHQ01000026">
    <property type="protein sequence ID" value="OAV25923.1"/>
    <property type="molecule type" value="Genomic_DNA"/>
</dbReference>
<accession>A0AB36DPG7</accession>
<evidence type="ECO:0000313" key="1">
    <source>
        <dbReference type="EMBL" id="OAV25923.1"/>
    </source>
</evidence>
<reference evidence="1 2" key="1">
    <citation type="journal article" date="2016" name="Genome Biol. Evol.">
        <title>Comparative Genomic Analyses of the Moraxella catarrhalis Serosensitive and Seroresistant Lineages Demonstrate Their Independent Evolution.</title>
        <authorList>
            <person name="Earl J.P."/>
            <person name="de Vries S.P."/>
            <person name="Ahmed A."/>
            <person name="Powell E."/>
            <person name="Schultz M.P."/>
            <person name="Hermans P.W."/>
            <person name="Hill D.J."/>
            <person name="Zhou Z."/>
            <person name="Constantinidou C.I."/>
            <person name="Hu F.Z."/>
            <person name="Bootsma H.J."/>
            <person name="Ehrlich G.D."/>
        </authorList>
    </citation>
    <scope>NUCLEOTIDE SEQUENCE [LARGE SCALE GENOMIC DNA]</scope>
    <source>
        <strain evidence="1 2">F23</strain>
    </source>
</reference>
<dbReference type="Proteomes" id="UP000078295">
    <property type="component" value="Unassembled WGS sequence"/>
</dbReference>
<evidence type="ECO:0000313" key="2">
    <source>
        <dbReference type="Proteomes" id="UP000078295"/>
    </source>
</evidence>
<sequence>MKATLKKYWESCPMLFVDNKKVIKNILIKPREMIYDSTFS</sequence>